<evidence type="ECO:0000313" key="2">
    <source>
        <dbReference type="Proteomes" id="UP000012179"/>
    </source>
</evidence>
<dbReference type="OrthoDB" id="8557217at2"/>
<reference evidence="1 2" key="1">
    <citation type="journal article" date="2015" name="Int. J. Syst. Evol. Microbiol.">
        <title>Nitrosospira lacus sp. nov., a psychrotolerant, ammonia-oxidizing bacterium from sandy lake sediment.</title>
        <authorList>
            <person name="Urakawa H."/>
            <person name="Garcia J.C."/>
            <person name="Nielsen J.L."/>
            <person name="Le V.Q."/>
            <person name="Kozlowski J.A."/>
            <person name="Stein L.Y."/>
            <person name="Lim C.K."/>
            <person name="Pommerening-Roser A."/>
            <person name="Martens-Habbena W."/>
            <person name="Stahl D.A."/>
            <person name="Klotz M.G."/>
        </authorList>
    </citation>
    <scope>NUCLEOTIDE SEQUENCE [LARGE SCALE GENOMIC DNA]</scope>
    <source>
        <strain evidence="1 2">APG3</strain>
    </source>
</reference>
<dbReference type="AlphaFoldDB" id="A0A1W6SLI9"/>
<protein>
    <submittedName>
        <fullName evidence="1">Uncharacterized protein</fullName>
    </submittedName>
</protein>
<evidence type="ECO:0000313" key="1">
    <source>
        <dbReference type="EMBL" id="ARO86671.1"/>
    </source>
</evidence>
<name>A0A1W6SLI9_9PROT</name>
<dbReference type="RefSeq" id="WP_004175504.1">
    <property type="nucleotide sequence ID" value="NZ_CP021106.3"/>
</dbReference>
<dbReference type="EMBL" id="CP021106">
    <property type="protein sequence ID" value="ARO86671.1"/>
    <property type="molecule type" value="Genomic_DNA"/>
</dbReference>
<gene>
    <name evidence="1" type="ORF">EBAPG3_002150</name>
</gene>
<accession>A0A1W6SLI9</accession>
<dbReference type="KEGG" id="nlc:EBAPG3_002150"/>
<keyword evidence="2" id="KW-1185">Reference proteome</keyword>
<organism evidence="1 2">
    <name type="scientific">Nitrosospira lacus</name>
    <dbReference type="NCBI Taxonomy" id="1288494"/>
    <lineage>
        <taxon>Bacteria</taxon>
        <taxon>Pseudomonadati</taxon>
        <taxon>Pseudomonadota</taxon>
        <taxon>Betaproteobacteria</taxon>
        <taxon>Nitrosomonadales</taxon>
        <taxon>Nitrosomonadaceae</taxon>
        <taxon>Nitrosospira</taxon>
    </lineage>
</organism>
<sequence>MSTDGAAWSGRAVRSLRAFVEATCQDEKLRQLLESDPATALRVWQWESDAVPASLPPPMSAVSVSIDDASLLGPIAWRTEPDKALLRQTQLRLLLAGAKPLALIHGSEQSLTALATWMRARGFFTLLGPHEFLPQHDSCKGGYSNRMTEVTGAHAGSGAWRGLLVAPDEQTVLMAWLCQLFRWESFLGRLLGYPSCCCKAFEDRWPIAASNHEGDVGLMLLKESASETVPQVHNLSWTTNIFARYFGWEIIQHFPCQWDCPATANLARRYFAVLAQYWPADAQEILEYLASPLLVIPHHGYSLFRGGHVTREDTGTSLIYDPERVQIIGMDSIFTDEIVSSSRLTTGMNGGWKIAGGDVPGRLLDVSLDETVRRIAI</sequence>
<dbReference type="Proteomes" id="UP000012179">
    <property type="component" value="Chromosome"/>
</dbReference>
<proteinExistence type="predicted"/>
<dbReference type="eggNOG" id="ENOG5030R03">
    <property type="taxonomic scope" value="Bacteria"/>
</dbReference>